<proteinExistence type="predicted"/>
<organism evidence="2 3">
    <name type="scientific">Polyplax serrata</name>
    <name type="common">Common mouse louse</name>
    <dbReference type="NCBI Taxonomy" id="468196"/>
    <lineage>
        <taxon>Eukaryota</taxon>
        <taxon>Metazoa</taxon>
        <taxon>Ecdysozoa</taxon>
        <taxon>Arthropoda</taxon>
        <taxon>Hexapoda</taxon>
        <taxon>Insecta</taxon>
        <taxon>Pterygota</taxon>
        <taxon>Neoptera</taxon>
        <taxon>Paraneoptera</taxon>
        <taxon>Psocodea</taxon>
        <taxon>Troctomorpha</taxon>
        <taxon>Phthiraptera</taxon>
        <taxon>Anoplura</taxon>
        <taxon>Polyplacidae</taxon>
        <taxon>Polyplax</taxon>
    </lineage>
</organism>
<sequence>MKEKHSSSVIRLVESQQQVSPSGEESGDEVNQSEEDHRAAREDSQVLAGVELRNSTKTCIEFIIAYLYLMRTMFDFIEDKIE</sequence>
<protein>
    <submittedName>
        <fullName evidence="2">Uncharacterized protein</fullName>
    </submittedName>
</protein>
<dbReference type="Proteomes" id="UP001359485">
    <property type="component" value="Unassembled WGS sequence"/>
</dbReference>
<comment type="caution">
    <text evidence="2">The sequence shown here is derived from an EMBL/GenBank/DDBJ whole genome shotgun (WGS) entry which is preliminary data.</text>
</comment>
<evidence type="ECO:0000256" key="1">
    <source>
        <dbReference type="SAM" id="MobiDB-lite"/>
    </source>
</evidence>
<evidence type="ECO:0000313" key="2">
    <source>
        <dbReference type="EMBL" id="KAK6634239.1"/>
    </source>
</evidence>
<feature type="compositionally biased region" description="Polar residues" evidence="1">
    <location>
        <begin position="14"/>
        <end position="23"/>
    </location>
</feature>
<name>A0ABR1B3Y6_POLSC</name>
<feature type="compositionally biased region" description="Basic and acidic residues" evidence="1">
    <location>
        <begin position="34"/>
        <end position="44"/>
    </location>
</feature>
<keyword evidence="3" id="KW-1185">Reference proteome</keyword>
<dbReference type="EMBL" id="JAWJWF010000004">
    <property type="protein sequence ID" value="KAK6634239.1"/>
    <property type="molecule type" value="Genomic_DNA"/>
</dbReference>
<feature type="region of interest" description="Disordered" evidence="1">
    <location>
        <begin position="1"/>
        <end position="44"/>
    </location>
</feature>
<accession>A0ABR1B3Y6</accession>
<reference evidence="2 3" key="1">
    <citation type="submission" date="2023-09" db="EMBL/GenBank/DDBJ databases">
        <title>Genomes of two closely related lineages of the louse Polyplax serrata with different host specificities.</title>
        <authorList>
            <person name="Martinu J."/>
            <person name="Tarabai H."/>
            <person name="Stefka J."/>
            <person name="Hypsa V."/>
        </authorList>
    </citation>
    <scope>NUCLEOTIDE SEQUENCE [LARGE SCALE GENOMIC DNA]</scope>
    <source>
        <strain evidence="2">98ZLc_SE</strain>
    </source>
</reference>
<gene>
    <name evidence="2" type="ORF">RUM44_004847</name>
</gene>
<evidence type="ECO:0000313" key="3">
    <source>
        <dbReference type="Proteomes" id="UP001359485"/>
    </source>
</evidence>